<dbReference type="InterPro" id="IPR001138">
    <property type="entry name" value="Zn2Cys6_DnaBD"/>
</dbReference>
<dbReference type="PANTHER" id="PTHR47338">
    <property type="entry name" value="ZN(II)2CYS6 TRANSCRIPTION FACTOR (EUROFUNG)-RELATED"/>
    <property type="match status" value="1"/>
</dbReference>
<dbReference type="CDD" id="cd00067">
    <property type="entry name" value="GAL4"/>
    <property type="match status" value="1"/>
</dbReference>
<feature type="compositionally biased region" description="Basic and acidic residues" evidence="7">
    <location>
        <begin position="429"/>
        <end position="442"/>
    </location>
</feature>
<evidence type="ECO:0000256" key="1">
    <source>
        <dbReference type="ARBA" id="ARBA00004123"/>
    </source>
</evidence>
<dbReference type="InterPro" id="IPR036864">
    <property type="entry name" value="Zn2-C6_fun-type_DNA-bd_sf"/>
</dbReference>
<gene>
    <name evidence="9" type="ORF">EMCG_07920</name>
</gene>
<feature type="compositionally biased region" description="Low complexity" evidence="7">
    <location>
        <begin position="16"/>
        <end position="32"/>
    </location>
</feature>
<proteinExistence type="predicted"/>
<dbReference type="SMART" id="SM00066">
    <property type="entry name" value="GAL4"/>
    <property type="match status" value="1"/>
</dbReference>
<accession>A0A0G2J508</accession>
<keyword evidence="2" id="KW-0479">Metal-binding</keyword>
<name>A0A0G2J508_9EURO</name>
<dbReference type="AlphaFoldDB" id="A0A0G2J508"/>
<dbReference type="CDD" id="cd12148">
    <property type="entry name" value="fungal_TF_MHR"/>
    <property type="match status" value="1"/>
</dbReference>
<comment type="subcellular location">
    <subcellularLocation>
        <location evidence="1">Nucleus</location>
    </subcellularLocation>
</comment>
<feature type="compositionally biased region" description="Low complexity" evidence="7">
    <location>
        <begin position="372"/>
        <end position="384"/>
    </location>
</feature>
<dbReference type="Gene3D" id="4.10.240.10">
    <property type="entry name" value="Zn(2)-C6 fungal-type DNA-binding domain"/>
    <property type="match status" value="1"/>
</dbReference>
<feature type="region of interest" description="Disordered" evidence="7">
    <location>
        <begin position="372"/>
        <end position="447"/>
    </location>
</feature>
<dbReference type="GO" id="GO:0000981">
    <property type="term" value="F:DNA-binding transcription factor activity, RNA polymerase II-specific"/>
    <property type="evidence" value="ECO:0007669"/>
    <property type="project" value="InterPro"/>
</dbReference>
<comment type="caution">
    <text evidence="9">The sequence shown here is derived from an EMBL/GenBank/DDBJ whole genome shotgun (WGS) entry which is preliminary data.</text>
</comment>
<dbReference type="PANTHER" id="PTHR47338:SF11">
    <property type="entry name" value="ZN(II)2CYS6 TRANSCRIPTION FACTOR (EUROFUNG)"/>
    <property type="match status" value="1"/>
</dbReference>
<dbReference type="Proteomes" id="UP000034164">
    <property type="component" value="Unassembled WGS sequence"/>
</dbReference>
<keyword evidence="3" id="KW-0805">Transcription regulation</keyword>
<dbReference type="InterPro" id="IPR050815">
    <property type="entry name" value="TF_fung"/>
</dbReference>
<reference evidence="10" key="1">
    <citation type="journal article" date="2015" name="PLoS Genet.">
        <title>The dynamic genome and transcriptome of the human fungal pathogen Blastomyces and close relative Emmonsia.</title>
        <authorList>
            <person name="Munoz J.F."/>
            <person name="Gauthier G.M."/>
            <person name="Desjardins C.A."/>
            <person name="Gallo J.E."/>
            <person name="Holder J."/>
            <person name="Sullivan T.D."/>
            <person name="Marty A.J."/>
            <person name="Carmen J.C."/>
            <person name="Chen Z."/>
            <person name="Ding L."/>
            <person name="Gujja S."/>
            <person name="Magrini V."/>
            <person name="Misas E."/>
            <person name="Mitreva M."/>
            <person name="Priest M."/>
            <person name="Saif S."/>
            <person name="Whiston E.A."/>
            <person name="Young S."/>
            <person name="Zeng Q."/>
            <person name="Goldman W.E."/>
            <person name="Mardis E.R."/>
            <person name="Taylor J.W."/>
            <person name="McEwen J.G."/>
            <person name="Clay O.K."/>
            <person name="Klein B.S."/>
            <person name="Cuomo C.A."/>
        </authorList>
    </citation>
    <scope>NUCLEOTIDE SEQUENCE [LARGE SCALE GENOMIC DNA]</scope>
    <source>
        <strain evidence="10">UAMH 3008</strain>
    </source>
</reference>
<dbReference type="SMART" id="SM00906">
    <property type="entry name" value="Fungal_trans"/>
    <property type="match status" value="1"/>
</dbReference>
<feature type="region of interest" description="Disordered" evidence="7">
    <location>
        <begin position="107"/>
        <end position="177"/>
    </location>
</feature>
<evidence type="ECO:0000256" key="5">
    <source>
        <dbReference type="ARBA" id="ARBA00023163"/>
    </source>
</evidence>
<dbReference type="GO" id="GO:0008270">
    <property type="term" value="F:zinc ion binding"/>
    <property type="evidence" value="ECO:0007669"/>
    <property type="project" value="InterPro"/>
</dbReference>
<feature type="region of interest" description="Disordered" evidence="7">
    <location>
        <begin position="1"/>
        <end position="40"/>
    </location>
</feature>
<dbReference type="InterPro" id="IPR007219">
    <property type="entry name" value="XnlR_reg_dom"/>
</dbReference>
<dbReference type="GO" id="GO:0006351">
    <property type="term" value="P:DNA-templated transcription"/>
    <property type="evidence" value="ECO:0007669"/>
    <property type="project" value="InterPro"/>
</dbReference>
<protein>
    <recommendedName>
        <fullName evidence="8">Zn(2)-C6 fungal-type domain-containing protein</fullName>
    </recommendedName>
</protein>
<organism evidence="9 10">
    <name type="scientific">[Emmonsia] crescens</name>
    <dbReference type="NCBI Taxonomy" id="73230"/>
    <lineage>
        <taxon>Eukaryota</taxon>
        <taxon>Fungi</taxon>
        <taxon>Dikarya</taxon>
        <taxon>Ascomycota</taxon>
        <taxon>Pezizomycotina</taxon>
        <taxon>Eurotiomycetes</taxon>
        <taxon>Eurotiomycetidae</taxon>
        <taxon>Onygenales</taxon>
        <taxon>Ajellomycetaceae</taxon>
        <taxon>Emergomyces</taxon>
    </lineage>
</organism>
<evidence type="ECO:0000259" key="8">
    <source>
        <dbReference type="PROSITE" id="PS50048"/>
    </source>
</evidence>
<keyword evidence="6" id="KW-0539">Nucleus</keyword>
<feature type="region of interest" description="Disordered" evidence="7">
    <location>
        <begin position="57"/>
        <end position="79"/>
    </location>
</feature>
<evidence type="ECO:0000256" key="6">
    <source>
        <dbReference type="ARBA" id="ARBA00023242"/>
    </source>
</evidence>
<evidence type="ECO:0000256" key="4">
    <source>
        <dbReference type="ARBA" id="ARBA00023125"/>
    </source>
</evidence>
<feature type="domain" description="Zn(2)-C6 fungal-type" evidence="8">
    <location>
        <begin position="305"/>
        <end position="335"/>
    </location>
</feature>
<dbReference type="PROSITE" id="PS00463">
    <property type="entry name" value="ZN2_CY6_FUNGAL_1"/>
    <property type="match status" value="1"/>
</dbReference>
<dbReference type="Pfam" id="PF00172">
    <property type="entry name" value="Zn_clus"/>
    <property type="match status" value="1"/>
</dbReference>
<sequence>MSGFYVGPFGRILPLPEDSSTSQESQDTSTPSKRLTNYQLPLPRKATSWDFVSDESAAPLGQMESPVSATGRLPTHHNSNRYQAQDQLPSVSELLTPVSYSDVSNSHHTFGARGNSPPNSGRTHGYISGKAHGGLIQPGSYPSHDTAARPRRPSTLDPVDFSYGQGQYPPYSNHQLPPISQVGLDAVGLRPHRFAEYARNTAEAPLAHHHHSQPPYARDLPNAEASPTSDPSSLSGEISFRSGSPTGPDQPQLAHVVDERFIEGEGICYVYSDGSHCPKLIDGEPVNANWGITKAGKPRKRLAQACITCRDKKIKCVPNIPKCDQCQKSGRECKFENAPRGNQITKSSQESTGHYVSPSAISHGQSASYFSSGYSTSSIHTGGSPAQVMPTSAHSHDPGAMMHEAGGPSPGFNRPLKRRRRASTNPIGREGDDSKQDKDRATNPDPYAMTDILSEMAAMDLHDPTLTEWETDPYQIHPESTMHYLNMYFHYVNGATYCIFPREPFLRWLKFCPNKSLDDKMLLYAMLAMGAIFGNIKEQRADAMRFARIARHAVEKSQNKPTLHLAQTRIILGMWHFTIGASATASDFTGSAMRTICGLKLNVEHGSLPSGNTPERDEFFQAETMLECQRRTFWAAFLMDRHSGLPIHSPTVLKPQDIFLRLPLRADWYESQKWANMPYFENGIIPADASLPEERNALDPMAFLVEVSAIWGDVLEHIYRATYISPANYAARFEEFYDSTVKRTDKWLASLPQYFSYSVENMELSIQAGKADVFASVHILYHATMMRLNRYVRHQDLPEHIVERNVRLSHRHSIEVLRIACDLSQYLNADDEGRSGSPSNDSQAPQITFSTPLTGNAILSATDVLSACGSIRDMSYYLELINGGIHVITEVARFWHGSREQLRVMEPRIEQITDTLRTHSRSGGKRGFSVQGRPLDLVLIDRLMPTDDGSGSGSGSAPAAVHGKTNPYTATGRGDLVYCLPREAYFHALGFTDMSVQRGDVLWISCAD</sequence>
<dbReference type="PROSITE" id="PS50048">
    <property type="entry name" value="ZN2_CY6_FUNGAL_2"/>
    <property type="match status" value="1"/>
</dbReference>
<feature type="compositionally biased region" description="Polar residues" evidence="7">
    <location>
        <begin position="225"/>
        <end position="249"/>
    </location>
</feature>
<evidence type="ECO:0000256" key="3">
    <source>
        <dbReference type="ARBA" id="ARBA00023015"/>
    </source>
</evidence>
<dbReference type="SUPFAM" id="SSF57701">
    <property type="entry name" value="Zn2/Cys6 DNA-binding domain"/>
    <property type="match status" value="1"/>
</dbReference>
<keyword evidence="4" id="KW-0238">DNA-binding</keyword>
<dbReference type="VEuPathDB" id="FungiDB:EMCG_07920"/>
<dbReference type="EMBL" id="LCZI01000498">
    <property type="protein sequence ID" value="KKZ66319.1"/>
    <property type="molecule type" value="Genomic_DNA"/>
</dbReference>
<evidence type="ECO:0000313" key="10">
    <source>
        <dbReference type="Proteomes" id="UP000034164"/>
    </source>
</evidence>
<keyword evidence="5" id="KW-0804">Transcription</keyword>
<evidence type="ECO:0000256" key="7">
    <source>
        <dbReference type="SAM" id="MobiDB-lite"/>
    </source>
</evidence>
<dbReference type="OrthoDB" id="5426798at2759"/>
<feature type="region of interest" description="Disordered" evidence="7">
    <location>
        <begin position="204"/>
        <end position="252"/>
    </location>
</feature>
<evidence type="ECO:0000313" key="9">
    <source>
        <dbReference type="EMBL" id="KKZ66319.1"/>
    </source>
</evidence>
<dbReference type="Pfam" id="PF04082">
    <property type="entry name" value="Fungal_trans"/>
    <property type="match status" value="1"/>
</dbReference>
<dbReference type="GO" id="GO:0003677">
    <property type="term" value="F:DNA binding"/>
    <property type="evidence" value="ECO:0007669"/>
    <property type="project" value="UniProtKB-KW"/>
</dbReference>
<dbReference type="GO" id="GO:0005634">
    <property type="term" value="C:nucleus"/>
    <property type="evidence" value="ECO:0007669"/>
    <property type="project" value="UniProtKB-SubCell"/>
</dbReference>
<evidence type="ECO:0000256" key="2">
    <source>
        <dbReference type="ARBA" id="ARBA00022723"/>
    </source>
</evidence>